<feature type="compositionally biased region" description="Basic residues" evidence="6">
    <location>
        <begin position="590"/>
        <end position="599"/>
    </location>
</feature>
<feature type="compositionally biased region" description="Polar residues" evidence="6">
    <location>
        <begin position="602"/>
        <end position="611"/>
    </location>
</feature>
<dbReference type="SUPFAM" id="SSF52540">
    <property type="entry name" value="P-loop containing nucleoside triphosphate hydrolases"/>
    <property type="match status" value="1"/>
</dbReference>
<feature type="region of interest" description="Disordered" evidence="6">
    <location>
        <begin position="47"/>
        <end position="70"/>
    </location>
</feature>
<dbReference type="InterPro" id="IPR001650">
    <property type="entry name" value="Helicase_C-like"/>
</dbReference>
<comment type="catalytic activity">
    <reaction evidence="4">
        <text>Couples ATP hydrolysis with the unwinding of duplex DNA by translocating in the 3'-5' direction.</text>
        <dbReference type="EC" id="5.6.2.4"/>
    </reaction>
</comment>
<dbReference type="GO" id="GO:0005634">
    <property type="term" value="C:nucleus"/>
    <property type="evidence" value="ECO:0007669"/>
    <property type="project" value="TreeGrafter"/>
</dbReference>
<dbReference type="GO" id="GO:0005694">
    <property type="term" value="C:chromosome"/>
    <property type="evidence" value="ECO:0007669"/>
    <property type="project" value="TreeGrafter"/>
</dbReference>
<dbReference type="Pfam" id="PF00270">
    <property type="entry name" value="DEAD"/>
    <property type="match status" value="1"/>
</dbReference>
<feature type="region of interest" description="Disordered" evidence="6">
    <location>
        <begin position="590"/>
        <end position="611"/>
    </location>
</feature>
<keyword evidence="3" id="KW-0067">ATP-binding</keyword>
<dbReference type="PANTHER" id="PTHR13710">
    <property type="entry name" value="DNA HELICASE RECQ FAMILY MEMBER"/>
    <property type="match status" value="1"/>
</dbReference>
<dbReference type="GO" id="GO:0009378">
    <property type="term" value="F:four-way junction helicase activity"/>
    <property type="evidence" value="ECO:0007669"/>
    <property type="project" value="TreeGrafter"/>
</dbReference>
<dbReference type="GO" id="GO:0000724">
    <property type="term" value="P:double-strand break repair via homologous recombination"/>
    <property type="evidence" value="ECO:0007669"/>
    <property type="project" value="TreeGrafter"/>
</dbReference>
<gene>
    <name evidence="9" type="ORF">NLJ89_g1382</name>
</gene>
<dbReference type="GO" id="GO:0043138">
    <property type="term" value="F:3'-5' DNA helicase activity"/>
    <property type="evidence" value="ECO:0007669"/>
    <property type="project" value="UniProtKB-EC"/>
</dbReference>
<dbReference type="AlphaFoldDB" id="A0A9W8TFC1"/>
<sequence>MSTTSPNPNPPFLWTSLEGRVYILLGKHITRHPDHSHRLDKLGKNDRILCSHSRPPPPASKSTTRDTKAPEKPVALVVTPLIELGNAHAREITTFGLRAVSVTAESLLAASREGRNLFQEIRQCLWSIVLMSAERLASHDFEMILQDETFQKNLVLFGIDETHLLVPWGKDFREAYSRISALRLRLPKHTSFVAVTATLSKGDDYKDLLKELKFKSNEIACIRLSSEQLNIRTVFLNLSHTLGRYTFPDISWVFRQGVKAVVFCSTIDLCFHVAVYGWSLYPEGVQRLLNVRLWSSITSAESNQRTLELFNNREDTSVIIATIAFGMGMNLRTINTVINLGLPSSFSALVQQNGRTGRNPQISAQSLTYIEPSIITALQEQINPPKRPTPTSANNKKRFEDLDRLFRPILLSYGRRKCIVAPINTALGNESPTSSLSCLDAGRPLPCSSCEKFNTKLLLPPQPPHYLVPPLLPPPTVRIRKSPTVGLRPAWAKSYRDNAQVWLNHFATTRWLLKTDLRAQLMPPAALWSGVSIDFILTNFHRFNARESLNAVLDDWAYLDTDGDALFEILDKLNHQFDEHLQAAKKIRARKNANTRAKKAAQSQPSPTGEH</sequence>
<proteinExistence type="inferred from homology"/>
<keyword evidence="10" id="KW-1185">Reference proteome</keyword>
<dbReference type="InterPro" id="IPR011545">
    <property type="entry name" value="DEAD/DEAH_box_helicase_dom"/>
</dbReference>
<keyword evidence="2" id="KW-0547">Nucleotide-binding</keyword>
<evidence type="ECO:0000313" key="9">
    <source>
        <dbReference type="EMBL" id="KAJ3516039.1"/>
    </source>
</evidence>
<comment type="similarity">
    <text evidence="1">Belongs to the helicase family. RecQ subfamily.</text>
</comment>
<dbReference type="OrthoDB" id="3260945at2759"/>
<evidence type="ECO:0000256" key="4">
    <source>
        <dbReference type="ARBA" id="ARBA00034617"/>
    </source>
</evidence>
<dbReference type="Proteomes" id="UP001148786">
    <property type="component" value="Unassembled WGS sequence"/>
</dbReference>
<dbReference type="Pfam" id="PF00271">
    <property type="entry name" value="Helicase_C"/>
    <property type="match status" value="1"/>
</dbReference>
<evidence type="ECO:0000256" key="1">
    <source>
        <dbReference type="ARBA" id="ARBA00005446"/>
    </source>
</evidence>
<dbReference type="InterPro" id="IPR027417">
    <property type="entry name" value="P-loop_NTPase"/>
</dbReference>
<dbReference type="EMBL" id="JANKHO010000070">
    <property type="protein sequence ID" value="KAJ3516039.1"/>
    <property type="molecule type" value="Genomic_DNA"/>
</dbReference>
<evidence type="ECO:0000256" key="5">
    <source>
        <dbReference type="ARBA" id="ARBA00034808"/>
    </source>
</evidence>
<feature type="domain" description="Helicase ATP-binding" evidence="7">
    <location>
        <begin position="68"/>
        <end position="217"/>
    </location>
</feature>
<dbReference type="PANTHER" id="PTHR13710:SF149">
    <property type="entry name" value="ATP-DEPENDENT DNA HELICASE TLH2"/>
    <property type="match status" value="1"/>
</dbReference>
<dbReference type="GO" id="GO:0005737">
    <property type="term" value="C:cytoplasm"/>
    <property type="evidence" value="ECO:0007669"/>
    <property type="project" value="TreeGrafter"/>
</dbReference>
<dbReference type="InterPro" id="IPR014001">
    <property type="entry name" value="Helicase_ATP-bd"/>
</dbReference>
<dbReference type="PROSITE" id="PS51192">
    <property type="entry name" value="HELICASE_ATP_BIND_1"/>
    <property type="match status" value="1"/>
</dbReference>
<comment type="caution">
    <text evidence="9">The sequence shown here is derived from an EMBL/GenBank/DDBJ whole genome shotgun (WGS) entry which is preliminary data.</text>
</comment>
<evidence type="ECO:0000259" key="7">
    <source>
        <dbReference type="PROSITE" id="PS51192"/>
    </source>
</evidence>
<dbReference type="SMART" id="SM00490">
    <property type="entry name" value="HELICc"/>
    <property type="match status" value="1"/>
</dbReference>
<dbReference type="GO" id="GO:0003676">
    <property type="term" value="F:nucleic acid binding"/>
    <property type="evidence" value="ECO:0007669"/>
    <property type="project" value="InterPro"/>
</dbReference>
<evidence type="ECO:0000256" key="2">
    <source>
        <dbReference type="ARBA" id="ARBA00022741"/>
    </source>
</evidence>
<organism evidence="9 10">
    <name type="scientific">Agrocybe chaxingu</name>
    <dbReference type="NCBI Taxonomy" id="84603"/>
    <lineage>
        <taxon>Eukaryota</taxon>
        <taxon>Fungi</taxon>
        <taxon>Dikarya</taxon>
        <taxon>Basidiomycota</taxon>
        <taxon>Agaricomycotina</taxon>
        <taxon>Agaricomycetes</taxon>
        <taxon>Agaricomycetidae</taxon>
        <taxon>Agaricales</taxon>
        <taxon>Agaricineae</taxon>
        <taxon>Strophariaceae</taxon>
        <taxon>Agrocybe</taxon>
    </lineage>
</organism>
<reference evidence="9" key="1">
    <citation type="submission" date="2022-07" db="EMBL/GenBank/DDBJ databases">
        <title>Genome Sequence of Agrocybe chaxingu.</title>
        <authorList>
            <person name="Buettner E."/>
        </authorList>
    </citation>
    <scope>NUCLEOTIDE SEQUENCE</scope>
    <source>
        <strain evidence="9">MP-N11</strain>
    </source>
</reference>
<evidence type="ECO:0000256" key="3">
    <source>
        <dbReference type="ARBA" id="ARBA00022840"/>
    </source>
</evidence>
<evidence type="ECO:0000259" key="8">
    <source>
        <dbReference type="PROSITE" id="PS51194"/>
    </source>
</evidence>
<evidence type="ECO:0000313" key="10">
    <source>
        <dbReference type="Proteomes" id="UP001148786"/>
    </source>
</evidence>
<name>A0A9W8TFC1_9AGAR</name>
<dbReference type="GO" id="GO:0005524">
    <property type="term" value="F:ATP binding"/>
    <property type="evidence" value="ECO:0007669"/>
    <property type="project" value="UniProtKB-KW"/>
</dbReference>
<protein>
    <recommendedName>
        <fullName evidence="5">DNA 3'-5' helicase</fullName>
        <ecNumber evidence="5">5.6.2.4</ecNumber>
    </recommendedName>
</protein>
<dbReference type="EC" id="5.6.2.4" evidence="5"/>
<dbReference type="PROSITE" id="PS51194">
    <property type="entry name" value="HELICASE_CTER"/>
    <property type="match status" value="1"/>
</dbReference>
<evidence type="ECO:0000256" key="6">
    <source>
        <dbReference type="SAM" id="MobiDB-lite"/>
    </source>
</evidence>
<feature type="domain" description="Helicase C-terminal" evidence="8">
    <location>
        <begin position="249"/>
        <end position="397"/>
    </location>
</feature>
<dbReference type="Gene3D" id="3.40.50.300">
    <property type="entry name" value="P-loop containing nucleotide triphosphate hydrolases"/>
    <property type="match status" value="2"/>
</dbReference>
<accession>A0A9W8TFC1</accession>